<evidence type="ECO:0000256" key="7">
    <source>
        <dbReference type="ARBA" id="ARBA00035045"/>
    </source>
</evidence>
<comment type="cofactor">
    <cofactor evidence="1">
        <name>Fe(2+)</name>
        <dbReference type="ChEBI" id="CHEBI:29033"/>
    </cofactor>
</comment>
<keyword evidence="2" id="KW-0223">Dioxygenase</keyword>
<dbReference type="SMART" id="SM01150">
    <property type="entry name" value="DUF1338"/>
    <property type="match status" value="1"/>
</dbReference>
<dbReference type="GO" id="GO:0051213">
    <property type="term" value="F:dioxygenase activity"/>
    <property type="evidence" value="ECO:0007669"/>
    <property type="project" value="UniProtKB-KW"/>
</dbReference>
<protein>
    <recommendedName>
        <fullName evidence="6">2-oxoadipate dioxygenase/decarboxylase</fullName>
        <ecNumber evidence="6">1.13.11.93</ecNumber>
    </recommendedName>
    <alternativeName>
        <fullName evidence="7">2-hydroxyglutarate synthase</fullName>
    </alternativeName>
</protein>
<accession>A0A6C0D1K1</accession>
<dbReference type="AlphaFoldDB" id="A0A6C0D1K1"/>
<sequence length="227" mass="27427">MIRLGDKFRLFQNNTKIYRKILDQYKNNIIGIDHIAFRSLYKNSNRFDNNFIIQKEEYNFQEYNVKANWYKNRDDNKLFNRIFNSYYLPDDWNRLSMIMSLENYNFGDLYTYSDYQHIHKENQYVAWTMIHRNSINHVALEVDNIEKLVEKMSKDGYTFNTSNNEILNVSSDKKLIQASTTSCQFKYYFKDGYHDVPYTFVEFVQRIDGREGFAESNANKIMHTTKK</sequence>
<reference evidence="8" key="1">
    <citation type="journal article" date="2020" name="Nature">
        <title>Giant virus diversity and host interactions through global metagenomics.</title>
        <authorList>
            <person name="Schulz F."/>
            <person name="Roux S."/>
            <person name="Paez-Espino D."/>
            <person name="Jungbluth S."/>
            <person name="Walsh D.A."/>
            <person name="Denef V.J."/>
            <person name="McMahon K.D."/>
            <person name="Konstantinidis K.T."/>
            <person name="Eloe-Fadrosh E.A."/>
            <person name="Kyrpides N.C."/>
            <person name="Woyke T."/>
        </authorList>
    </citation>
    <scope>NUCLEOTIDE SEQUENCE</scope>
    <source>
        <strain evidence="8">GVMAG-M-3300023174-102</strain>
    </source>
</reference>
<dbReference type="InterPro" id="IPR029068">
    <property type="entry name" value="Glyas_Bleomycin-R_OHBP_Dase"/>
</dbReference>
<evidence type="ECO:0000313" key="8">
    <source>
        <dbReference type="EMBL" id="QHT09779.1"/>
    </source>
</evidence>
<dbReference type="Gene3D" id="3.10.180.50">
    <property type="match status" value="1"/>
</dbReference>
<proteinExistence type="inferred from homology"/>
<evidence type="ECO:0000256" key="6">
    <source>
        <dbReference type="ARBA" id="ARBA00035023"/>
    </source>
</evidence>
<organism evidence="8">
    <name type="scientific">viral metagenome</name>
    <dbReference type="NCBI Taxonomy" id="1070528"/>
    <lineage>
        <taxon>unclassified sequences</taxon>
        <taxon>metagenomes</taxon>
        <taxon>organismal metagenomes</taxon>
    </lineage>
</organism>
<dbReference type="Pfam" id="PF07063">
    <property type="entry name" value="HGLS"/>
    <property type="match status" value="1"/>
</dbReference>
<dbReference type="SUPFAM" id="SSF54593">
    <property type="entry name" value="Glyoxalase/Bleomycin resistance protein/Dihydroxybiphenyl dioxygenase"/>
    <property type="match status" value="1"/>
</dbReference>
<keyword evidence="4" id="KW-0408">Iron</keyword>
<dbReference type="EC" id="1.13.11.93" evidence="6"/>
<dbReference type="PANTHER" id="PTHR31136:SF5">
    <property type="entry name" value="2-OXOADIPATE DIOXYGENASE_DECARBOXYLASE, CHLOROPLASTIC"/>
    <property type="match status" value="1"/>
</dbReference>
<dbReference type="EMBL" id="MN739515">
    <property type="protein sequence ID" value="QHT09779.1"/>
    <property type="molecule type" value="Genomic_DNA"/>
</dbReference>
<dbReference type="InterPro" id="IPR009770">
    <property type="entry name" value="HGLS"/>
</dbReference>
<comment type="similarity">
    <text evidence="5">Belongs to the 2-oxoadipate dioxygenase/decarboxylase family.</text>
</comment>
<keyword evidence="3" id="KW-0560">Oxidoreductase</keyword>
<dbReference type="PANTHER" id="PTHR31136">
    <property type="entry name" value="DUF1338 DOMAIN-CONTAINING PROTEIN"/>
    <property type="match status" value="1"/>
</dbReference>
<evidence type="ECO:0000256" key="3">
    <source>
        <dbReference type="ARBA" id="ARBA00023002"/>
    </source>
</evidence>
<evidence type="ECO:0000256" key="4">
    <source>
        <dbReference type="ARBA" id="ARBA00023004"/>
    </source>
</evidence>
<evidence type="ECO:0000256" key="1">
    <source>
        <dbReference type="ARBA" id="ARBA00001954"/>
    </source>
</evidence>
<name>A0A6C0D1K1_9ZZZZ</name>
<evidence type="ECO:0000256" key="5">
    <source>
        <dbReference type="ARBA" id="ARBA00035013"/>
    </source>
</evidence>
<evidence type="ECO:0000256" key="2">
    <source>
        <dbReference type="ARBA" id="ARBA00022964"/>
    </source>
</evidence>